<sequence>MAEDASLDDFLDGGDSEDEGSASEGGTAKPEDDPADSDTVEPAVTTYAWSPEGAACAECGEVVERRWTQDGDLVCGACKCW</sequence>
<comment type="caution">
    <text evidence="3">The sequence shown here is derived from an EMBL/GenBank/DDBJ whole genome shotgun (WGS) entry which is preliminary data.</text>
</comment>
<proteinExistence type="predicted"/>
<keyword evidence="4" id="KW-1185">Reference proteome</keyword>
<dbReference type="RefSeq" id="WP_137683537.1">
    <property type="nucleotide sequence ID" value="NZ_BIXZ01000002.1"/>
</dbReference>
<accession>A0A4C2EHQ6</accession>
<evidence type="ECO:0000313" key="3">
    <source>
        <dbReference type="EMBL" id="GCF13945.1"/>
    </source>
</evidence>
<dbReference type="AlphaFoldDB" id="A0A4C2EHQ6"/>
<dbReference type="InterPro" id="IPR055995">
    <property type="entry name" value="DUF7573"/>
</dbReference>
<evidence type="ECO:0000259" key="2">
    <source>
        <dbReference type="Pfam" id="PF24458"/>
    </source>
</evidence>
<evidence type="ECO:0000256" key="1">
    <source>
        <dbReference type="SAM" id="MobiDB-lite"/>
    </source>
</evidence>
<dbReference type="OrthoDB" id="157634at2157"/>
<protein>
    <recommendedName>
        <fullName evidence="2">DUF7573 domain-containing protein</fullName>
    </recommendedName>
</protein>
<gene>
    <name evidence="3" type="ORF">Harman_18800</name>
</gene>
<dbReference type="EMBL" id="BIXZ01000002">
    <property type="protein sequence ID" value="GCF13945.1"/>
    <property type="molecule type" value="Genomic_DNA"/>
</dbReference>
<feature type="region of interest" description="Disordered" evidence="1">
    <location>
        <begin position="1"/>
        <end position="43"/>
    </location>
</feature>
<name>A0A4C2EHQ6_9EURY</name>
<feature type="domain" description="DUF7573" evidence="2">
    <location>
        <begin position="43"/>
        <end position="81"/>
    </location>
</feature>
<dbReference type="Proteomes" id="UP000304382">
    <property type="component" value="Unassembled WGS sequence"/>
</dbReference>
<reference evidence="3 4" key="1">
    <citation type="submission" date="2019-02" db="EMBL/GenBank/DDBJ databases">
        <title>Haloarcula mannanilyticum sp. nov., a mannan degrading haloarchaeon isolated from commercial salt.</title>
        <authorList>
            <person name="Enomoto S."/>
            <person name="Shimane Y."/>
            <person name="Kamekura M."/>
            <person name="Ito T."/>
            <person name="Moriya O."/>
            <person name="Ihara K."/>
            <person name="Takahashi-Ando N."/>
            <person name="Fukushima Y."/>
            <person name="Yoshida Y."/>
            <person name="Usama R."/>
            <person name="Takai K."/>
            <person name="Minegishi H."/>
        </authorList>
    </citation>
    <scope>NUCLEOTIDE SEQUENCE [LARGE SCALE GENOMIC DNA]</scope>
    <source>
        <strain evidence="3 4">MD130-1</strain>
    </source>
</reference>
<evidence type="ECO:0000313" key="4">
    <source>
        <dbReference type="Proteomes" id="UP000304382"/>
    </source>
</evidence>
<feature type="compositionally biased region" description="Acidic residues" evidence="1">
    <location>
        <begin position="1"/>
        <end position="21"/>
    </location>
</feature>
<organism evidence="3 4">
    <name type="scientific">Haloarcula mannanilytica</name>
    <dbReference type="NCBI Taxonomy" id="2509225"/>
    <lineage>
        <taxon>Archaea</taxon>
        <taxon>Methanobacteriati</taxon>
        <taxon>Methanobacteriota</taxon>
        <taxon>Stenosarchaea group</taxon>
        <taxon>Halobacteria</taxon>
        <taxon>Halobacteriales</taxon>
        <taxon>Haloarculaceae</taxon>
        <taxon>Haloarcula</taxon>
    </lineage>
</organism>
<dbReference type="Pfam" id="PF24458">
    <property type="entry name" value="DUF7573"/>
    <property type="match status" value="1"/>
</dbReference>